<dbReference type="RefSeq" id="WP_155707480.1">
    <property type="nucleotide sequence ID" value="NZ_CAWPEY010000091.1"/>
</dbReference>
<gene>
    <name evidence="1" type="ORF">BWI75_25015</name>
</gene>
<dbReference type="Proteomes" id="UP000441797">
    <property type="component" value="Unassembled WGS sequence"/>
</dbReference>
<proteinExistence type="predicted"/>
<sequence length="97" mass="11005">MSERVQVIFRWDKDKLEQLKAWAASERLTLQEVLETLAARFLDSPDRSLIIDDSNNLSIDNNLIANLITRLEQVENAVAPLPERMAALEEELGELSA</sequence>
<comment type="caution">
    <text evidence="1">The sequence shown here is derived from an EMBL/GenBank/DDBJ whole genome shotgun (WGS) entry which is preliminary data.</text>
</comment>
<protein>
    <submittedName>
        <fullName evidence="1">Uncharacterized protein</fullName>
    </submittedName>
</protein>
<reference evidence="1 2" key="1">
    <citation type="journal article" date="2019" name="Front. Microbiol.">
        <title>Genomic Features for Desiccation Tolerance and Sugar Biosynthesis in the Extremophile Gloeocapsopsis sp. UTEX B3054.</title>
        <authorList>
            <person name="Urrejola C."/>
            <person name="Alcorta J."/>
            <person name="Salas L."/>
            <person name="Vasquez M."/>
            <person name="Polz M.F."/>
            <person name="Vicuna R."/>
            <person name="Diez B."/>
        </authorList>
    </citation>
    <scope>NUCLEOTIDE SEQUENCE [LARGE SCALE GENOMIC DNA]</scope>
    <source>
        <strain evidence="1 2">1H9</strain>
    </source>
</reference>
<accession>A0A6N8G2P5</accession>
<evidence type="ECO:0000313" key="2">
    <source>
        <dbReference type="Proteomes" id="UP000441797"/>
    </source>
</evidence>
<keyword evidence="2" id="KW-1185">Reference proteome</keyword>
<evidence type="ECO:0000313" key="1">
    <source>
        <dbReference type="EMBL" id="MUL39441.1"/>
    </source>
</evidence>
<name>A0A6N8G2P5_9CHRO</name>
<dbReference type="OrthoDB" id="582820at2"/>
<organism evidence="1 2">
    <name type="scientific">Gloeocapsopsis dulcis AAB1 = 1H9</name>
    <dbReference type="NCBI Taxonomy" id="1433147"/>
    <lineage>
        <taxon>Bacteria</taxon>
        <taxon>Bacillati</taxon>
        <taxon>Cyanobacteriota</taxon>
        <taxon>Cyanophyceae</taxon>
        <taxon>Oscillatoriophycideae</taxon>
        <taxon>Chroococcales</taxon>
        <taxon>Chroococcaceae</taxon>
        <taxon>Gloeocapsopsis</taxon>
        <taxon>Gloeocapsopsis dulcis</taxon>
    </lineage>
</organism>
<dbReference type="EMBL" id="NAPY01000082">
    <property type="protein sequence ID" value="MUL39441.1"/>
    <property type="molecule type" value="Genomic_DNA"/>
</dbReference>
<dbReference type="AlphaFoldDB" id="A0A6N8G2P5"/>